<proteinExistence type="predicted"/>
<sequence>MGAGVGTSLAVGGAATASPAAKRDNPIVQENSKPGTNAWQLQRTEFDDPITLASYPLNRRVRSSAIEGYVSKTSALPGESVDFMVSMRQPGSCLIDFYRMGYYGGTGGRHMATLGPFKTTPQPVPMMTMERLRECAWEKTTSFTIPKDWPSGVYLGKLTRDENWGPQSYIVFIVKEHRGCDLLFQSADLTWQAYNKWPGKDSMYDDGTPEVWYTGPNVRVSFERPYAKYCQVVDAPLSAGSGSFLLWEHPLSFWLEQHGYDVTYCSNVDLDLDPGILRMPQALLSVGHDEYWSRRMLENAIAARDEGLSIAFLSGNAVSGEIIFYNSSLTGAPCRAMARKVVFPDEQTLMGSSSYGPGYGDWVVTKPEHWIYEGTGLKAGDSIPGVIGWEHHGAPFADIKGLEVVASCPLFPPAARDDVEQPKVHSAVVYPGPKGNWVFNAGTIWWSEGLSAPPGHIPARTFAGPFGVDSRIQRITKNVLDRMIKETPRRA</sequence>
<name>A0A7V8SVT0_9BACT</name>
<dbReference type="Pfam" id="PF20254">
    <property type="entry name" value="DMFA2_C"/>
    <property type="match status" value="1"/>
</dbReference>
<accession>A0A7V8SVT0</accession>
<dbReference type="Proteomes" id="UP000567293">
    <property type="component" value="Unassembled WGS sequence"/>
</dbReference>
<organism evidence="3 4">
    <name type="scientific">Candidatus Acidiferrum panamense</name>
    <dbReference type="NCBI Taxonomy" id="2741543"/>
    <lineage>
        <taxon>Bacteria</taxon>
        <taxon>Pseudomonadati</taxon>
        <taxon>Acidobacteriota</taxon>
        <taxon>Terriglobia</taxon>
        <taxon>Candidatus Acidiferrales</taxon>
        <taxon>Candidatus Acidiferrum</taxon>
    </lineage>
</organism>
<comment type="caution">
    <text evidence="3">The sequence shown here is derived from an EMBL/GenBank/DDBJ whole genome shotgun (WGS) entry which is preliminary data.</text>
</comment>
<reference evidence="3" key="1">
    <citation type="submission" date="2020-06" db="EMBL/GenBank/DDBJ databases">
        <title>Legume-microbial interactions unlock mineral nutrients during tropical forest succession.</title>
        <authorList>
            <person name="Epihov D.Z."/>
        </authorList>
    </citation>
    <scope>NUCLEOTIDE SEQUENCE [LARGE SCALE GENOMIC DNA]</scope>
    <source>
        <strain evidence="3">Pan2503</strain>
    </source>
</reference>
<evidence type="ECO:0000313" key="4">
    <source>
        <dbReference type="Proteomes" id="UP000567293"/>
    </source>
</evidence>
<evidence type="ECO:0000313" key="3">
    <source>
        <dbReference type="EMBL" id="MBA0084194.1"/>
    </source>
</evidence>
<feature type="region of interest" description="Disordered" evidence="1">
    <location>
        <begin position="14"/>
        <end position="36"/>
    </location>
</feature>
<evidence type="ECO:0000256" key="1">
    <source>
        <dbReference type="SAM" id="MobiDB-lite"/>
    </source>
</evidence>
<dbReference type="AlphaFoldDB" id="A0A7V8SVT0"/>
<evidence type="ECO:0000259" key="2">
    <source>
        <dbReference type="Pfam" id="PF20254"/>
    </source>
</evidence>
<keyword evidence="4" id="KW-1185">Reference proteome</keyword>
<dbReference type="EMBL" id="JACDQQ010000414">
    <property type="protein sequence ID" value="MBA0084194.1"/>
    <property type="molecule type" value="Genomic_DNA"/>
</dbReference>
<dbReference type="InterPro" id="IPR046540">
    <property type="entry name" value="DMFA2_C"/>
</dbReference>
<gene>
    <name evidence="3" type="ORF">HRJ53_04290</name>
</gene>
<protein>
    <recommendedName>
        <fullName evidence="2">N,N-dimethylformamidase beta subunit-like C-terminal domain-containing protein</fullName>
    </recommendedName>
</protein>
<feature type="domain" description="N,N-dimethylformamidase beta subunit-like C-terminal" evidence="2">
    <location>
        <begin position="96"/>
        <end position="451"/>
    </location>
</feature>